<dbReference type="EMBL" id="BEXD01002297">
    <property type="protein sequence ID" value="GBB97780.1"/>
    <property type="molecule type" value="Genomic_DNA"/>
</dbReference>
<evidence type="ECO:0000256" key="1">
    <source>
        <dbReference type="SAM" id="MobiDB-lite"/>
    </source>
</evidence>
<reference evidence="2 3" key="1">
    <citation type="submission" date="2017-11" db="EMBL/GenBank/DDBJ databases">
        <title>The genome of Rhizophagus clarus HR1 reveals common genetic basis of auxotrophy among arbuscular mycorrhizal fungi.</title>
        <authorList>
            <person name="Kobayashi Y."/>
        </authorList>
    </citation>
    <scope>NUCLEOTIDE SEQUENCE [LARGE SCALE GENOMIC DNA]</scope>
    <source>
        <strain evidence="2 3">HR1</strain>
    </source>
</reference>
<proteinExistence type="predicted"/>
<accession>A0A2Z6R6S6</accession>
<name>A0A2Z6R6S6_9GLOM</name>
<dbReference type="AlphaFoldDB" id="A0A2Z6R6S6"/>
<feature type="region of interest" description="Disordered" evidence="1">
    <location>
        <begin position="120"/>
        <end position="164"/>
    </location>
</feature>
<evidence type="ECO:0000313" key="3">
    <source>
        <dbReference type="Proteomes" id="UP000247702"/>
    </source>
</evidence>
<gene>
    <name evidence="2" type="ORF">RclHR1_30650001</name>
</gene>
<keyword evidence="3" id="KW-1185">Reference proteome</keyword>
<organism evidence="2 3">
    <name type="scientific">Rhizophagus clarus</name>
    <dbReference type="NCBI Taxonomy" id="94130"/>
    <lineage>
        <taxon>Eukaryota</taxon>
        <taxon>Fungi</taxon>
        <taxon>Fungi incertae sedis</taxon>
        <taxon>Mucoromycota</taxon>
        <taxon>Glomeromycotina</taxon>
        <taxon>Glomeromycetes</taxon>
        <taxon>Glomerales</taxon>
        <taxon>Glomeraceae</taxon>
        <taxon>Rhizophagus</taxon>
    </lineage>
</organism>
<feature type="compositionally biased region" description="Low complexity" evidence="1">
    <location>
        <begin position="122"/>
        <end position="134"/>
    </location>
</feature>
<sequence length="446" mass="50760">MTSEFIVNENTDFDAIFEQVHRVTIMNDFFDTFTTLLDNQSYLGHFVPVPVKEQFNKIADKQKYSKNLLYILYRTTFLIHEDALHKDGDKILKNILDDSYDLNHLSNEFMDIKISINKEHQSQSSAASTSTNQNEDGTSQKQDKQKAKVVEQVSPDIPTSDPEPVVIPQPQVVLQSASSFSLKLTAKLFIFRTKSEKNKDNFKAKGDDAAQIITGYHPNPSLEQYCMGNVISMTVKKQKKYKTVRCKERFQAVVEGPPGSFTADAFAVKEHLTNFINPLYIKAFKEVKNLDGMRKMITYFESCEDLQNIISKESFWNGIKLSWCRYTVPSFITCRKSSQRSSSDRQDKSNKSNQDPPSKRIKVSSKSKSGSPATGFNRVPIRSPLKDSSQSSSSDKTGRKNKKSQKTKDKSTGTSSSKKLSKRQLHTEIVELKTVLIDFIRKQFQD</sequence>
<evidence type="ECO:0000313" key="2">
    <source>
        <dbReference type="EMBL" id="GBB97780.1"/>
    </source>
</evidence>
<comment type="caution">
    <text evidence="2">The sequence shown here is derived from an EMBL/GenBank/DDBJ whole genome shotgun (WGS) entry which is preliminary data.</text>
</comment>
<protein>
    <submittedName>
        <fullName evidence="2">Uncharacterized protein</fullName>
    </submittedName>
</protein>
<feature type="region of interest" description="Disordered" evidence="1">
    <location>
        <begin position="337"/>
        <end position="425"/>
    </location>
</feature>
<dbReference type="Proteomes" id="UP000247702">
    <property type="component" value="Unassembled WGS sequence"/>
</dbReference>